<dbReference type="InterPro" id="IPR023795">
    <property type="entry name" value="Serpin_CS"/>
</dbReference>
<evidence type="ECO:0000256" key="1">
    <source>
        <dbReference type="RuleBase" id="RU000411"/>
    </source>
</evidence>
<dbReference type="PROSITE" id="PS00284">
    <property type="entry name" value="SERPIN"/>
    <property type="match status" value="1"/>
</dbReference>
<dbReference type="InterPro" id="IPR042178">
    <property type="entry name" value="Serpin_sf_1"/>
</dbReference>
<feature type="domain" description="Serpin" evidence="2">
    <location>
        <begin position="58"/>
        <end position="417"/>
    </location>
</feature>
<dbReference type="InterPro" id="IPR000215">
    <property type="entry name" value="Serpin_fam"/>
</dbReference>
<dbReference type="Gene3D" id="3.30.497.10">
    <property type="entry name" value="Antithrombin, subunit I, domain 2"/>
    <property type="match status" value="1"/>
</dbReference>
<evidence type="ECO:0000259" key="2">
    <source>
        <dbReference type="SMART" id="SM00093"/>
    </source>
</evidence>
<proteinExistence type="inferred from homology"/>
<gene>
    <name evidence="3" type="ORF">M3P05_13110</name>
</gene>
<accession>A0ABT0PHP8</accession>
<name>A0ABT0PHP8_9GAMM</name>
<comment type="caution">
    <text evidence="3">The sequence shown here is derived from an EMBL/GenBank/DDBJ whole genome shotgun (WGS) entry which is preliminary data.</text>
</comment>
<dbReference type="SUPFAM" id="SSF56574">
    <property type="entry name" value="Serpins"/>
    <property type="match status" value="1"/>
</dbReference>
<dbReference type="EMBL" id="JAMFLX010000017">
    <property type="protein sequence ID" value="MCL6270863.1"/>
    <property type="molecule type" value="Genomic_DNA"/>
</dbReference>
<dbReference type="SMART" id="SM00093">
    <property type="entry name" value="SERPIN"/>
    <property type="match status" value="1"/>
</dbReference>
<dbReference type="Gene3D" id="2.30.39.10">
    <property type="entry name" value="Alpha-1-antitrypsin, domain 1"/>
    <property type="match status" value="1"/>
</dbReference>
<dbReference type="PANTHER" id="PTHR11461:SF211">
    <property type="entry name" value="GH10112P-RELATED"/>
    <property type="match status" value="1"/>
</dbReference>
<sequence length="420" mass="46508">MFLLARSADAVSGILSCKKHAPPLFYLSSQVEGCPRCADLDNSPLPHSYHKNWNSAALSLFKKVADTSDNHVISPHSIFETISLIAAGTTGTTLSSTLNLIGATPEGFHQYNRLIQSFSKEAEESFTRFNTLNVARGNRFTPRYKSFAIQIAPKIDVTEEVDFSTPELIKAFTSSVNNKVCQVTDGMIKECIGSGDVDSSTEFIIVNACLFKGKWGVPFENIQDAFKTLEENEIQTPMLKAKSTHISYKCYVNDSGDRDEPWQAVGIPYQDGTEMVIILPPSGIAPSQISPNIFGQLQSIEDDGIYSVHLVMPEYVFDVDYDLEKYLKSKDPDIFSDSPDFSEMLEKPQAGTLKMKHKVRIETNKEGTRAAASSTGIMFKGIEKAPSINIDINRPFLFLIRDKDARDIQFIGQVCNPAGT</sequence>
<comment type="similarity">
    <text evidence="1">Belongs to the serpin family.</text>
</comment>
<dbReference type="PANTHER" id="PTHR11461">
    <property type="entry name" value="SERINE PROTEASE INHIBITOR, SERPIN"/>
    <property type="match status" value="1"/>
</dbReference>
<evidence type="ECO:0000313" key="4">
    <source>
        <dbReference type="Proteomes" id="UP001203338"/>
    </source>
</evidence>
<dbReference type="InterPro" id="IPR042185">
    <property type="entry name" value="Serpin_sf_2"/>
</dbReference>
<keyword evidence="4" id="KW-1185">Reference proteome</keyword>
<protein>
    <submittedName>
        <fullName evidence="3">Serpin family protein</fullName>
    </submittedName>
</protein>
<dbReference type="Proteomes" id="UP001203338">
    <property type="component" value="Unassembled WGS sequence"/>
</dbReference>
<dbReference type="InterPro" id="IPR036186">
    <property type="entry name" value="Serpin_sf"/>
</dbReference>
<evidence type="ECO:0000313" key="3">
    <source>
        <dbReference type="EMBL" id="MCL6270863.1"/>
    </source>
</evidence>
<reference evidence="3 4" key="1">
    <citation type="submission" date="2022-05" db="EMBL/GenBank/DDBJ databases">
        <authorList>
            <person name="Park J.-S."/>
        </authorList>
    </citation>
    <scope>NUCLEOTIDE SEQUENCE [LARGE SCALE GENOMIC DNA]</scope>
    <source>
        <strain evidence="3 4">2012CJ34-2</strain>
    </source>
</reference>
<organism evidence="3 4">
    <name type="scientific">Parendozoicomonas callyspongiae</name>
    <dbReference type="NCBI Taxonomy" id="2942213"/>
    <lineage>
        <taxon>Bacteria</taxon>
        <taxon>Pseudomonadati</taxon>
        <taxon>Pseudomonadota</taxon>
        <taxon>Gammaproteobacteria</taxon>
        <taxon>Oceanospirillales</taxon>
        <taxon>Endozoicomonadaceae</taxon>
        <taxon>Parendozoicomonas</taxon>
    </lineage>
</organism>
<dbReference type="Pfam" id="PF00079">
    <property type="entry name" value="Serpin"/>
    <property type="match status" value="1"/>
</dbReference>
<dbReference type="InterPro" id="IPR023796">
    <property type="entry name" value="Serpin_dom"/>
</dbReference>